<dbReference type="SUPFAM" id="SSF48264">
    <property type="entry name" value="Cytochrome P450"/>
    <property type="match status" value="1"/>
</dbReference>
<dbReference type="InterPro" id="IPR019791">
    <property type="entry name" value="Haem_peroxidase_animal"/>
</dbReference>
<dbReference type="PROSITE" id="PS50292">
    <property type="entry name" value="PEROXIDASE_3"/>
    <property type="match status" value="1"/>
</dbReference>
<gene>
    <name evidence="8" type="ORF">BGW36DRAFT_340750</name>
</gene>
<dbReference type="EMBL" id="JAJTJA010000005">
    <property type="protein sequence ID" value="KAH8699258.1"/>
    <property type="molecule type" value="Genomic_DNA"/>
</dbReference>
<dbReference type="InterPro" id="IPR050783">
    <property type="entry name" value="Oxylipin_biosynth_metab"/>
</dbReference>
<feature type="region of interest" description="Disordered" evidence="7">
    <location>
        <begin position="1"/>
        <end position="50"/>
    </location>
</feature>
<dbReference type="InterPro" id="IPR001128">
    <property type="entry name" value="Cyt_P450"/>
</dbReference>
<dbReference type="GeneID" id="70243367"/>
<dbReference type="Proteomes" id="UP001201262">
    <property type="component" value="Unassembled WGS sequence"/>
</dbReference>
<proteinExistence type="predicted"/>
<dbReference type="GO" id="GO:0006979">
    <property type="term" value="P:response to oxidative stress"/>
    <property type="evidence" value="ECO:0007669"/>
    <property type="project" value="InterPro"/>
</dbReference>
<reference evidence="8" key="1">
    <citation type="submission" date="2021-12" db="EMBL/GenBank/DDBJ databases">
        <title>Convergent genome expansion in fungi linked to evolution of root-endophyte symbiosis.</title>
        <authorList>
            <consortium name="DOE Joint Genome Institute"/>
            <person name="Ke Y.-H."/>
            <person name="Bonito G."/>
            <person name="Liao H.-L."/>
            <person name="Looney B."/>
            <person name="Rojas-Flechas A."/>
            <person name="Nash J."/>
            <person name="Hameed K."/>
            <person name="Schadt C."/>
            <person name="Martin F."/>
            <person name="Crous P.W."/>
            <person name="Miettinen O."/>
            <person name="Magnuson J.K."/>
            <person name="Labbe J."/>
            <person name="Jacobson D."/>
            <person name="Doktycz M.J."/>
            <person name="Veneault-Fourrey C."/>
            <person name="Kuo A."/>
            <person name="Mondo S."/>
            <person name="Calhoun S."/>
            <person name="Riley R."/>
            <person name="Ohm R."/>
            <person name="LaButti K."/>
            <person name="Andreopoulos B."/>
            <person name="Pangilinan J."/>
            <person name="Nolan M."/>
            <person name="Tritt A."/>
            <person name="Clum A."/>
            <person name="Lipzen A."/>
            <person name="Daum C."/>
            <person name="Barry K."/>
            <person name="Grigoriev I.V."/>
            <person name="Vilgalys R."/>
        </authorList>
    </citation>
    <scope>NUCLEOTIDE SEQUENCE</scope>
    <source>
        <strain evidence="8">PMI_201</strain>
    </source>
</reference>
<keyword evidence="5 6" id="KW-0408">Iron</keyword>
<accession>A0AAD4KXV0</accession>
<dbReference type="GO" id="GO:0051213">
    <property type="term" value="F:dioxygenase activity"/>
    <property type="evidence" value="ECO:0007669"/>
    <property type="project" value="UniProtKB-KW"/>
</dbReference>
<dbReference type="InterPro" id="IPR010255">
    <property type="entry name" value="Haem_peroxidase_sf"/>
</dbReference>
<keyword evidence="6" id="KW-0349">Heme</keyword>
<evidence type="ECO:0000313" key="9">
    <source>
        <dbReference type="Proteomes" id="UP001201262"/>
    </source>
</evidence>
<evidence type="ECO:0000256" key="1">
    <source>
        <dbReference type="ARBA" id="ARBA00011881"/>
    </source>
</evidence>
<dbReference type="SUPFAM" id="SSF48113">
    <property type="entry name" value="Heme-dependent peroxidases"/>
    <property type="match status" value="1"/>
</dbReference>
<dbReference type="GO" id="GO:0005506">
    <property type="term" value="F:iron ion binding"/>
    <property type="evidence" value="ECO:0007669"/>
    <property type="project" value="InterPro"/>
</dbReference>
<comment type="caution">
    <text evidence="8">The sequence shown here is derived from an EMBL/GenBank/DDBJ whole genome shotgun (WGS) entry which is preliminary data.</text>
</comment>
<dbReference type="InterPro" id="IPR034812">
    <property type="entry name" value="Ppo-like_N"/>
</dbReference>
<dbReference type="GO" id="GO:0006631">
    <property type="term" value="P:fatty acid metabolic process"/>
    <property type="evidence" value="ECO:0007669"/>
    <property type="project" value="UniProtKB-ARBA"/>
</dbReference>
<sequence>MMRRLSTAFKKKDEGKPKENVVANGKANGKRNSKAFSKSSPPEPEDHSAARNEVASIFEKYSQIIHASRRPMPTQSGDGTYLEHGHDQSTTLFQDLRTLGFKDYGTLVEVVKNKASGELVDDKTYLMERIIQLVSGLPSNSKHRTELTNAFLDELWESLPHPPLAFLGPKYEYRSADGSYNNPTLPWLGAANTEYARSIAPLTIQPGGLPDAGLIFDSVMARQKFTPHPNKVSSVFFAWASLIIHDLFQTDHRNPHISQTSSYLDLSILYGDNQEDQDLVRTFKDGKLKPDSFSEPRLQAFPAMCCVLMVMLNRFHNHVVEQLALINENGRFTKPRADLPQELAEKAWKKYDEDLFQTGRLITCGLYINITLYDYLRTIVNLNRTNSTWCLDPRARMESAHSTPSGLGNQCSVEFNLAYRWHSATSAKDELWTENVYKELFGKPAEEVSMPELLMGLHKYEQALDPDPLKRTFGHLERQENGYFKDDDLVRVLTEAVEDVAGSFGARNVPKAMRSIEILGIEQARKWNCGSLNEFRKFFKLKPYETFEEINSDPDVADSLRHLYEHPDYVELYPGIVAEEAKEPMAPGVGIAPTYTISRAVLSDAVALVRGDRFYTTGQNPKNLTNWGWQESNHDLHINQGCVFYKLAFRAFPNHFKSDSIYAHYPMTIPDENKVIMKDLGREAEYSWDRPIYTNPRTDLTSHEAAKRVLEDSRNFKVTWGEATAWVFGEKTGTDHMLSGDTPFHSQQREQLERALYRDGWEAQLKEFYEEMTLQLLHDKSCTLGGKKQVDITRDVGNLAPVHFAAHVFGLPLKTKGNPRGIFTEHELYMSMSVIFQAIFFDYDLLRSYPLRQAARAVAAKIGQVVEANVKSIGSTGILSHFIDGLRKQDNPLSEYGVDLIKKLLDDGLNAHEVTWTQILPTVVSLVPKLGQVFTQIIDFYLSDEGKVHLPEINRLAKLNTPESDDTLAHYALEAVRLNGTYGAYREAQRDVTVNDGGREVQLHQGEKVFVSFVGASRDPSAFPEPEKVRLDRPLDSYIHYGEGSHSCLGRDASRVALTAMLRVVGRLDNLRRVAGQQGQLKKIPRPGGFYVYLREDGGSYSVFPATFKINYDGELPALKRRGTW</sequence>
<protein>
    <submittedName>
        <fullName evidence="8">Fatty acid oxygenase PpoC</fullName>
    </submittedName>
</protein>
<name>A0AAD4KXV0_9EURO</name>
<evidence type="ECO:0000256" key="4">
    <source>
        <dbReference type="ARBA" id="ARBA00023002"/>
    </source>
</evidence>
<comment type="subunit">
    <text evidence="1">Homotetramer.</text>
</comment>
<dbReference type="PANTHER" id="PTHR11903:SF13">
    <property type="entry name" value="LINOLEATE 10R-LIPOXYGENASE"/>
    <property type="match status" value="1"/>
</dbReference>
<dbReference type="CDD" id="cd09817">
    <property type="entry name" value="linoleate_diol_synthase_like"/>
    <property type="match status" value="1"/>
</dbReference>
<dbReference type="GO" id="GO:0016705">
    <property type="term" value="F:oxidoreductase activity, acting on paired donors, with incorporation or reduction of molecular oxygen"/>
    <property type="evidence" value="ECO:0007669"/>
    <property type="project" value="InterPro"/>
</dbReference>
<dbReference type="CDD" id="cd20612">
    <property type="entry name" value="CYP_LDS-like_C"/>
    <property type="match status" value="1"/>
</dbReference>
<dbReference type="GO" id="GO:0004601">
    <property type="term" value="F:peroxidase activity"/>
    <property type="evidence" value="ECO:0007669"/>
    <property type="project" value="InterPro"/>
</dbReference>
<dbReference type="FunFam" id="1.10.640.10:FF:000005">
    <property type="entry name" value="Fatty acid oxygenase"/>
    <property type="match status" value="1"/>
</dbReference>
<keyword evidence="2 6" id="KW-0479">Metal-binding</keyword>
<organism evidence="8 9">
    <name type="scientific">Talaromyces proteolyticus</name>
    <dbReference type="NCBI Taxonomy" id="1131652"/>
    <lineage>
        <taxon>Eukaryota</taxon>
        <taxon>Fungi</taxon>
        <taxon>Dikarya</taxon>
        <taxon>Ascomycota</taxon>
        <taxon>Pezizomycotina</taxon>
        <taxon>Eurotiomycetes</taxon>
        <taxon>Eurotiomycetidae</taxon>
        <taxon>Eurotiales</taxon>
        <taxon>Trichocomaceae</taxon>
        <taxon>Talaromyces</taxon>
        <taxon>Talaromyces sect. Bacilispori</taxon>
    </lineage>
</organism>
<dbReference type="AlphaFoldDB" id="A0AAD4KXV0"/>
<dbReference type="GO" id="GO:0004497">
    <property type="term" value="F:monooxygenase activity"/>
    <property type="evidence" value="ECO:0007669"/>
    <property type="project" value="InterPro"/>
</dbReference>
<dbReference type="PRINTS" id="PR00457">
    <property type="entry name" value="ANPEROXIDASE"/>
</dbReference>
<evidence type="ECO:0000256" key="5">
    <source>
        <dbReference type="ARBA" id="ARBA00023004"/>
    </source>
</evidence>
<dbReference type="PANTHER" id="PTHR11903">
    <property type="entry name" value="PROSTAGLANDIN G/H SYNTHASE"/>
    <property type="match status" value="1"/>
</dbReference>
<dbReference type="Gene3D" id="1.10.630.10">
    <property type="entry name" value="Cytochrome P450"/>
    <property type="match status" value="1"/>
</dbReference>
<evidence type="ECO:0000313" key="8">
    <source>
        <dbReference type="EMBL" id="KAH8699258.1"/>
    </source>
</evidence>
<dbReference type="RefSeq" id="XP_046073722.1">
    <property type="nucleotide sequence ID" value="XM_046213080.1"/>
</dbReference>
<feature type="compositionally biased region" description="Basic and acidic residues" evidence="7">
    <location>
        <begin position="10"/>
        <end position="19"/>
    </location>
</feature>
<feature type="binding site" description="axial binding residue" evidence="6">
    <location>
        <position position="422"/>
    </location>
    <ligand>
        <name>heme b</name>
        <dbReference type="ChEBI" id="CHEBI:60344"/>
    </ligand>
    <ligandPart>
        <name>Fe</name>
        <dbReference type="ChEBI" id="CHEBI:18248"/>
    </ligandPart>
</feature>
<keyword evidence="9" id="KW-1185">Reference proteome</keyword>
<dbReference type="Gene3D" id="1.10.640.10">
    <property type="entry name" value="Haem peroxidase domain superfamily, animal type"/>
    <property type="match status" value="1"/>
</dbReference>
<keyword evidence="3" id="KW-0223">Dioxygenase</keyword>
<evidence type="ECO:0000256" key="7">
    <source>
        <dbReference type="SAM" id="MobiDB-lite"/>
    </source>
</evidence>
<evidence type="ECO:0000256" key="6">
    <source>
        <dbReference type="PIRSR" id="PIRSR619791-2"/>
    </source>
</evidence>
<evidence type="ECO:0000256" key="2">
    <source>
        <dbReference type="ARBA" id="ARBA00022723"/>
    </source>
</evidence>
<dbReference type="GO" id="GO:0020037">
    <property type="term" value="F:heme binding"/>
    <property type="evidence" value="ECO:0007669"/>
    <property type="project" value="InterPro"/>
</dbReference>
<dbReference type="InterPro" id="IPR037120">
    <property type="entry name" value="Haem_peroxidase_sf_animal"/>
</dbReference>
<dbReference type="Pfam" id="PF00067">
    <property type="entry name" value="p450"/>
    <property type="match status" value="1"/>
</dbReference>
<dbReference type="InterPro" id="IPR036396">
    <property type="entry name" value="Cyt_P450_sf"/>
</dbReference>
<dbReference type="Pfam" id="PF03098">
    <property type="entry name" value="An_peroxidase"/>
    <property type="match status" value="2"/>
</dbReference>
<evidence type="ECO:0000256" key="3">
    <source>
        <dbReference type="ARBA" id="ARBA00022964"/>
    </source>
</evidence>
<keyword evidence="4" id="KW-0560">Oxidoreductase</keyword>